<organism evidence="2 3">
    <name type="scientific">Abeliophyllum distichum</name>
    <dbReference type="NCBI Taxonomy" id="126358"/>
    <lineage>
        <taxon>Eukaryota</taxon>
        <taxon>Viridiplantae</taxon>
        <taxon>Streptophyta</taxon>
        <taxon>Embryophyta</taxon>
        <taxon>Tracheophyta</taxon>
        <taxon>Spermatophyta</taxon>
        <taxon>Magnoliopsida</taxon>
        <taxon>eudicotyledons</taxon>
        <taxon>Gunneridae</taxon>
        <taxon>Pentapetalae</taxon>
        <taxon>asterids</taxon>
        <taxon>lamiids</taxon>
        <taxon>Lamiales</taxon>
        <taxon>Oleaceae</taxon>
        <taxon>Forsythieae</taxon>
        <taxon>Abeliophyllum</taxon>
    </lineage>
</organism>
<dbReference type="EMBL" id="JBFOLK010000007">
    <property type="protein sequence ID" value="KAL2497461.1"/>
    <property type="molecule type" value="Genomic_DNA"/>
</dbReference>
<gene>
    <name evidence="2" type="ORF">Adt_23011</name>
</gene>
<evidence type="ECO:0000313" key="2">
    <source>
        <dbReference type="EMBL" id="KAL2497461.1"/>
    </source>
</evidence>
<comment type="caution">
    <text evidence="2">The sequence shown here is derived from an EMBL/GenBank/DDBJ whole genome shotgun (WGS) entry which is preliminary data.</text>
</comment>
<sequence>MQKRQDVAIKNIENQIGQLAKLLTERQLRTWPSNTEVNPKEQVNEITTRSRVELPEIHMKRPGVDKETTSSNERETNSEKAVEQEKENSLPEYTPPPAYVPPILLYQRL</sequence>
<protein>
    <submittedName>
        <fullName evidence="2">Uncharacterized protein</fullName>
    </submittedName>
</protein>
<name>A0ABD1SAG6_9LAMI</name>
<dbReference type="AlphaFoldDB" id="A0ABD1SAG6"/>
<reference evidence="3" key="1">
    <citation type="submission" date="2024-07" db="EMBL/GenBank/DDBJ databases">
        <title>Two chromosome-level genome assemblies of Korean endemic species Abeliophyllum distichum and Forsythia ovata (Oleaceae).</title>
        <authorList>
            <person name="Jang H."/>
        </authorList>
    </citation>
    <scope>NUCLEOTIDE SEQUENCE [LARGE SCALE GENOMIC DNA]</scope>
</reference>
<keyword evidence="3" id="KW-1185">Reference proteome</keyword>
<evidence type="ECO:0000313" key="3">
    <source>
        <dbReference type="Proteomes" id="UP001604336"/>
    </source>
</evidence>
<feature type="compositionally biased region" description="Basic and acidic residues" evidence="1">
    <location>
        <begin position="55"/>
        <end position="89"/>
    </location>
</feature>
<proteinExistence type="predicted"/>
<accession>A0ABD1SAG6</accession>
<dbReference type="Proteomes" id="UP001604336">
    <property type="component" value="Unassembled WGS sequence"/>
</dbReference>
<evidence type="ECO:0000256" key="1">
    <source>
        <dbReference type="SAM" id="MobiDB-lite"/>
    </source>
</evidence>
<feature type="region of interest" description="Disordered" evidence="1">
    <location>
        <begin position="55"/>
        <end position="109"/>
    </location>
</feature>